<feature type="chain" id="PRO_5042140824" evidence="5">
    <location>
        <begin position="23"/>
        <end position="649"/>
    </location>
</feature>
<keyword evidence="2 4" id="KW-0472">Membrane</keyword>
<dbReference type="PROSITE" id="PS51123">
    <property type="entry name" value="OMPA_2"/>
    <property type="match status" value="1"/>
</dbReference>
<comment type="caution">
    <text evidence="7">The sequence shown here is derived from an EMBL/GenBank/DDBJ whole genome shotgun (WGS) entry which is preliminary data.</text>
</comment>
<proteinExistence type="predicted"/>
<feature type="signal peptide" evidence="5">
    <location>
        <begin position="1"/>
        <end position="22"/>
    </location>
</feature>
<dbReference type="CDD" id="cd07185">
    <property type="entry name" value="OmpA_C-like"/>
    <property type="match status" value="1"/>
</dbReference>
<dbReference type="InterPro" id="IPR006664">
    <property type="entry name" value="OMP_bac"/>
</dbReference>
<dbReference type="InterPro" id="IPR036737">
    <property type="entry name" value="OmpA-like_sf"/>
</dbReference>
<evidence type="ECO:0000256" key="1">
    <source>
        <dbReference type="ARBA" id="ARBA00004442"/>
    </source>
</evidence>
<dbReference type="PANTHER" id="PTHR30329:SF21">
    <property type="entry name" value="LIPOPROTEIN YIAD-RELATED"/>
    <property type="match status" value="1"/>
</dbReference>
<protein>
    <submittedName>
        <fullName evidence="7">OmpA family protein</fullName>
    </submittedName>
</protein>
<dbReference type="InterPro" id="IPR006665">
    <property type="entry name" value="OmpA-like"/>
</dbReference>
<keyword evidence="3" id="KW-0998">Cell outer membrane</keyword>
<evidence type="ECO:0000313" key="8">
    <source>
        <dbReference type="Proteomes" id="UP001207116"/>
    </source>
</evidence>
<evidence type="ECO:0000313" key="7">
    <source>
        <dbReference type="EMBL" id="MCX2719065.1"/>
    </source>
</evidence>
<reference evidence="7" key="1">
    <citation type="submission" date="2022-11" db="EMBL/GenBank/DDBJ databases">
        <title>The characterization of three novel Bacteroidetes species and genomic analysis of their roles in tidal elemental geochemical cycles.</title>
        <authorList>
            <person name="Ma K.-J."/>
        </authorList>
    </citation>
    <scope>NUCLEOTIDE SEQUENCE</scope>
    <source>
        <strain evidence="7">M415</strain>
    </source>
</reference>
<evidence type="ECO:0000256" key="3">
    <source>
        <dbReference type="ARBA" id="ARBA00023237"/>
    </source>
</evidence>
<dbReference type="SUPFAM" id="SSF103088">
    <property type="entry name" value="OmpA-like"/>
    <property type="match status" value="1"/>
</dbReference>
<evidence type="ECO:0000256" key="4">
    <source>
        <dbReference type="PROSITE-ProRule" id="PRU00473"/>
    </source>
</evidence>
<dbReference type="Pfam" id="PF00691">
    <property type="entry name" value="OmpA"/>
    <property type="match status" value="1"/>
</dbReference>
<evidence type="ECO:0000256" key="5">
    <source>
        <dbReference type="SAM" id="SignalP"/>
    </source>
</evidence>
<comment type="subcellular location">
    <subcellularLocation>
        <location evidence="1">Cell outer membrane</location>
    </subcellularLocation>
</comment>
<dbReference type="PRINTS" id="PR01021">
    <property type="entry name" value="OMPADOMAIN"/>
</dbReference>
<dbReference type="RefSeq" id="WP_266011505.1">
    <property type="nucleotide sequence ID" value="NZ_JAPFQP010000001.1"/>
</dbReference>
<dbReference type="Gene3D" id="3.30.1330.60">
    <property type="entry name" value="OmpA-like domain"/>
    <property type="match status" value="1"/>
</dbReference>
<evidence type="ECO:0000256" key="2">
    <source>
        <dbReference type="ARBA" id="ARBA00023136"/>
    </source>
</evidence>
<dbReference type="AlphaFoldDB" id="A0AAE3MJS0"/>
<name>A0AAE3MJS0_9FLAO</name>
<dbReference type="InterPro" id="IPR050330">
    <property type="entry name" value="Bact_OuterMem_StrucFunc"/>
</dbReference>
<dbReference type="EMBL" id="JAPFQP010000001">
    <property type="protein sequence ID" value="MCX2719065.1"/>
    <property type="molecule type" value="Genomic_DNA"/>
</dbReference>
<feature type="domain" description="OmpA-like" evidence="6">
    <location>
        <begin position="524"/>
        <end position="646"/>
    </location>
</feature>
<accession>A0AAE3MJS0</accession>
<gene>
    <name evidence="7" type="ORF">OO016_05580</name>
</gene>
<organism evidence="7 8">
    <name type="scientific">Lentiprolixibacter aurantiacus</name>
    <dbReference type="NCBI Taxonomy" id="2993939"/>
    <lineage>
        <taxon>Bacteria</taxon>
        <taxon>Pseudomonadati</taxon>
        <taxon>Bacteroidota</taxon>
        <taxon>Flavobacteriia</taxon>
        <taxon>Flavobacteriales</taxon>
        <taxon>Flavobacteriaceae</taxon>
        <taxon>Lentiprolixibacter</taxon>
    </lineage>
</organism>
<dbReference type="PANTHER" id="PTHR30329">
    <property type="entry name" value="STATOR ELEMENT OF FLAGELLAR MOTOR COMPLEX"/>
    <property type="match status" value="1"/>
</dbReference>
<evidence type="ECO:0000259" key="6">
    <source>
        <dbReference type="PROSITE" id="PS51123"/>
    </source>
</evidence>
<dbReference type="Proteomes" id="UP001207116">
    <property type="component" value="Unassembled WGS sequence"/>
</dbReference>
<dbReference type="GO" id="GO:0009279">
    <property type="term" value="C:cell outer membrane"/>
    <property type="evidence" value="ECO:0007669"/>
    <property type="project" value="UniProtKB-SubCell"/>
</dbReference>
<sequence>MKYKTPAKLLLLILCFSSITMSSQEVDVESRADQLFSRYSYAEAIGEYLRESKMGPLEDYQILNLADAYFFTGQFKKANEQYRLVYGNDGALNAQQLNRMLQAFSKFGGKDSIQNFLDNARSTDLSKALENAALNRKIISEGGTSGIKFEIFNLAVNSPQSDFAPFFFNELLLYTSAKGYGRKPLYDQSGEYYMDIFISKILNNGGLAGSTPFNGLPELKFHKATPFYEPKDRSFLYILSNTEDGKMLFDESGRNSLAIGQVDSTGTFKYAIRDLSTSFYYPYLDKASGKLYFAARLEGGYGGTDLYYVYTNNGLIMSAPVNLGPRINSPGNEIAPFIFENSLYFSSDVFYGFGGMDVYIAQMQDNDNFSIPVNLGSEINTEYDEFGFIIRNYGEEGLMGYFASNRPGGKGKDDLYGFRVAEKPGIKTFALKGRIVNEVTGVVVPEAQIKVLDSNGDILKELYAAENGTYQFEIPWEAGIILEASKEKHSTYRVAFDEEQMETMQESLFDIPIAFIEDLVEEKEGQTVIKLNKVYFDRGRSQITPQVAGELDRVVDVIKKFPELQLRIESHTDSRGGSATNFRISQSRADAIKAYLTSKGVPESNILYTIGYGEDKILNDCTNGVYCLETFHKQNERQLIVVLNYNILY</sequence>
<keyword evidence="8" id="KW-1185">Reference proteome</keyword>
<keyword evidence="5" id="KW-0732">Signal</keyword>